<gene>
    <name evidence="1" type="ORF">ACFPUZ_02085</name>
</gene>
<accession>A0ABW1Q8C1</accession>
<proteinExistence type="predicted"/>
<evidence type="ECO:0000313" key="2">
    <source>
        <dbReference type="Proteomes" id="UP001596244"/>
    </source>
</evidence>
<comment type="caution">
    <text evidence="1">The sequence shown here is derived from an EMBL/GenBank/DDBJ whole genome shotgun (WGS) entry which is preliminary data.</text>
</comment>
<evidence type="ECO:0000313" key="1">
    <source>
        <dbReference type="EMBL" id="MFC6145601.1"/>
    </source>
</evidence>
<name>A0ABW1Q8C1_9CORY</name>
<dbReference type="RefSeq" id="WP_376999397.1">
    <property type="nucleotide sequence ID" value="NZ_JBHSQE010000001.1"/>
</dbReference>
<reference evidence="2" key="1">
    <citation type="journal article" date="2019" name="Int. J. Syst. Evol. Microbiol.">
        <title>The Global Catalogue of Microorganisms (GCM) 10K type strain sequencing project: providing services to taxonomists for standard genome sequencing and annotation.</title>
        <authorList>
            <consortium name="The Broad Institute Genomics Platform"/>
            <consortium name="The Broad Institute Genome Sequencing Center for Infectious Disease"/>
            <person name="Wu L."/>
            <person name="Ma J."/>
        </authorList>
    </citation>
    <scope>NUCLEOTIDE SEQUENCE [LARGE SCALE GENOMIC DNA]</scope>
    <source>
        <strain evidence="2">CCUG 51943</strain>
    </source>
</reference>
<sequence length="158" mass="16327">MRSAIAAGILNSAASSASVDVRSWAAISACAVGLLGVDVLAVSLGLLGVGHLGALELCDLRLELVALGLEGLALVTLLREISENSSLRSTRVWVLAVLAVVLTRVGRRGSALRGLLPGAIWAGVGSGVAGAEPVFSFRPSMKRSQGRLLFMRVDPLDQ</sequence>
<dbReference type="EMBL" id="JBHSQE010000001">
    <property type="protein sequence ID" value="MFC6145601.1"/>
    <property type="molecule type" value="Genomic_DNA"/>
</dbReference>
<dbReference type="Proteomes" id="UP001596244">
    <property type="component" value="Unassembled WGS sequence"/>
</dbReference>
<organism evidence="1 2">
    <name type="scientific">Corynebacterium nasicanis</name>
    <dbReference type="NCBI Taxonomy" id="1448267"/>
    <lineage>
        <taxon>Bacteria</taxon>
        <taxon>Bacillati</taxon>
        <taxon>Actinomycetota</taxon>
        <taxon>Actinomycetes</taxon>
        <taxon>Mycobacteriales</taxon>
        <taxon>Corynebacteriaceae</taxon>
        <taxon>Corynebacterium</taxon>
    </lineage>
</organism>
<keyword evidence="2" id="KW-1185">Reference proteome</keyword>
<protein>
    <submittedName>
        <fullName evidence="1">Uncharacterized protein</fullName>
    </submittedName>
</protein>